<name>A0ABU6TCP2_9FABA</name>
<accession>A0ABU6TCP2</accession>
<dbReference type="PANTHER" id="PTHR31482:SF2">
    <property type="entry name" value="F-BOX DOMAIN-CONTAINING PROTEIN"/>
    <property type="match status" value="1"/>
</dbReference>
<gene>
    <name evidence="1" type="ORF">PIB30_028099</name>
</gene>
<dbReference type="PANTHER" id="PTHR31482">
    <property type="entry name" value="ESTS AU081301(E20138)"/>
    <property type="match status" value="1"/>
</dbReference>
<dbReference type="Proteomes" id="UP001341840">
    <property type="component" value="Unassembled WGS sequence"/>
</dbReference>
<reference evidence="1 2" key="1">
    <citation type="journal article" date="2023" name="Plants (Basel)">
        <title>Bridging the Gap: Combining Genomics and Transcriptomics Approaches to Understand Stylosanthes scabra, an Orphan Legume from the Brazilian Caatinga.</title>
        <authorList>
            <person name="Ferreira-Neto J.R.C."/>
            <person name="da Silva M.D."/>
            <person name="Binneck E."/>
            <person name="de Melo N.F."/>
            <person name="da Silva R.H."/>
            <person name="de Melo A.L.T.M."/>
            <person name="Pandolfi V."/>
            <person name="Bustamante F.O."/>
            <person name="Brasileiro-Vidal A.C."/>
            <person name="Benko-Iseppon A.M."/>
        </authorList>
    </citation>
    <scope>NUCLEOTIDE SEQUENCE [LARGE SCALE GENOMIC DNA]</scope>
    <source>
        <tissue evidence="1">Leaves</tissue>
    </source>
</reference>
<proteinExistence type="predicted"/>
<organism evidence="1 2">
    <name type="scientific">Stylosanthes scabra</name>
    <dbReference type="NCBI Taxonomy" id="79078"/>
    <lineage>
        <taxon>Eukaryota</taxon>
        <taxon>Viridiplantae</taxon>
        <taxon>Streptophyta</taxon>
        <taxon>Embryophyta</taxon>
        <taxon>Tracheophyta</taxon>
        <taxon>Spermatophyta</taxon>
        <taxon>Magnoliopsida</taxon>
        <taxon>eudicotyledons</taxon>
        <taxon>Gunneridae</taxon>
        <taxon>Pentapetalae</taxon>
        <taxon>rosids</taxon>
        <taxon>fabids</taxon>
        <taxon>Fabales</taxon>
        <taxon>Fabaceae</taxon>
        <taxon>Papilionoideae</taxon>
        <taxon>50 kb inversion clade</taxon>
        <taxon>dalbergioids sensu lato</taxon>
        <taxon>Dalbergieae</taxon>
        <taxon>Pterocarpus clade</taxon>
        <taxon>Stylosanthes</taxon>
    </lineage>
</organism>
<keyword evidence="2" id="KW-1185">Reference proteome</keyword>
<sequence length="155" mass="17585">MAPKSAAFTWVPQPQHHTNFKALSSNMRSDSLMIAVALNLFYDALSSNMRNGILSGFNCAGRWPFKVVSSSWNTMAIEHGMQWERLRSSLVDTAPHDLHITDCLNDLHPGDHIDIKWKRNKEFPYDAIVYYSLKRAGFGLDEACYKVLISGFCET</sequence>
<evidence type="ECO:0000313" key="1">
    <source>
        <dbReference type="EMBL" id="MED6145738.1"/>
    </source>
</evidence>
<evidence type="ECO:0000313" key="2">
    <source>
        <dbReference type="Proteomes" id="UP001341840"/>
    </source>
</evidence>
<dbReference type="EMBL" id="JASCZI010090731">
    <property type="protein sequence ID" value="MED6145738.1"/>
    <property type="molecule type" value="Genomic_DNA"/>
</dbReference>
<comment type="caution">
    <text evidence="1">The sequence shown here is derived from an EMBL/GenBank/DDBJ whole genome shotgun (WGS) entry which is preliminary data.</text>
</comment>
<protein>
    <submittedName>
        <fullName evidence="1">Uncharacterized protein</fullName>
    </submittedName>
</protein>